<dbReference type="Gene3D" id="3.40.50.300">
    <property type="entry name" value="P-loop containing nucleotide triphosphate hydrolases"/>
    <property type="match status" value="1"/>
</dbReference>
<keyword evidence="8 10" id="KW-0717">Septation</keyword>
<dbReference type="InterPro" id="IPR019987">
    <property type="entry name" value="GTP-bd_ribosome_bio_YsxC"/>
</dbReference>
<dbReference type="CDD" id="cd01876">
    <property type="entry name" value="YihA_EngB"/>
    <property type="match status" value="1"/>
</dbReference>
<dbReference type="SUPFAM" id="SSF52540">
    <property type="entry name" value="P-loop containing nucleoside triphosphate hydrolases"/>
    <property type="match status" value="1"/>
</dbReference>
<dbReference type="PANTHER" id="PTHR11649:SF13">
    <property type="entry name" value="ENGB-TYPE G DOMAIN-CONTAINING PROTEIN"/>
    <property type="match status" value="1"/>
</dbReference>
<proteinExistence type="inferred from homology"/>
<evidence type="ECO:0000256" key="10">
    <source>
        <dbReference type="HAMAP-Rule" id="MF_00321"/>
    </source>
</evidence>
<name>A0A3D8IEP6_9HELI</name>
<evidence type="ECO:0000313" key="12">
    <source>
        <dbReference type="EMBL" id="RDU63693.1"/>
    </source>
</evidence>
<dbReference type="HAMAP" id="MF_00321">
    <property type="entry name" value="GTPase_EngB"/>
    <property type="match status" value="1"/>
</dbReference>
<organism evidence="12 13">
    <name type="scientific">Helicobacter ganmani</name>
    <dbReference type="NCBI Taxonomy" id="60246"/>
    <lineage>
        <taxon>Bacteria</taxon>
        <taxon>Pseudomonadati</taxon>
        <taxon>Campylobacterota</taxon>
        <taxon>Epsilonproteobacteria</taxon>
        <taxon>Campylobacterales</taxon>
        <taxon>Helicobacteraceae</taxon>
        <taxon>Helicobacter</taxon>
    </lineage>
</organism>
<dbReference type="GO" id="GO:0005829">
    <property type="term" value="C:cytosol"/>
    <property type="evidence" value="ECO:0007669"/>
    <property type="project" value="TreeGrafter"/>
</dbReference>
<comment type="function">
    <text evidence="10">Necessary for normal cell division and for the maintenance of normal septation.</text>
</comment>
<gene>
    <name evidence="10" type="primary">engB</name>
    <name evidence="12" type="ORF">CQA43_02385</name>
</gene>
<reference evidence="12 13" key="1">
    <citation type="submission" date="2018-04" db="EMBL/GenBank/DDBJ databases">
        <title>Novel Campyloabacter and Helicobacter Species and Strains.</title>
        <authorList>
            <person name="Mannion A.J."/>
            <person name="Shen Z."/>
            <person name="Fox J.G."/>
        </authorList>
    </citation>
    <scope>NUCLEOTIDE SEQUENCE [LARGE SCALE GENOMIC DNA]</scope>
    <source>
        <strain evidence="12 13">MIT 99-5101</strain>
    </source>
</reference>
<accession>A0A3D8IEP6</accession>
<dbReference type="InterPro" id="IPR006073">
    <property type="entry name" value="GTP-bd"/>
</dbReference>
<sequence length="213" mass="24475">MSRFILKSAQFQTSAQTFAQCPPPMISEVAFLGRSNVGKSTLINLICNQKNLAKSSSTPGKTQLINFFLTEWKEKIAQESLDSDTLKVMFVDLPGFGYAKVAKSQKELWNRNLVEFLRKRDNIRLFVHLVDSRHPYLEIDLNLVAFISQFLRADQHLVQIFTKFDKLKANEQSKLKSTFPKAKFSSSLKRQNQNEIVDFILENTLGRKVLEEV</sequence>
<dbReference type="Proteomes" id="UP000256650">
    <property type="component" value="Unassembled WGS sequence"/>
</dbReference>
<dbReference type="Pfam" id="PF01926">
    <property type="entry name" value="MMR_HSR1"/>
    <property type="match status" value="1"/>
</dbReference>
<evidence type="ECO:0000256" key="7">
    <source>
        <dbReference type="ARBA" id="ARBA00023134"/>
    </source>
</evidence>
<evidence type="ECO:0000256" key="9">
    <source>
        <dbReference type="ARBA" id="ARBA00023306"/>
    </source>
</evidence>
<evidence type="ECO:0000256" key="6">
    <source>
        <dbReference type="ARBA" id="ARBA00022842"/>
    </source>
</evidence>
<evidence type="ECO:0000256" key="1">
    <source>
        <dbReference type="ARBA" id="ARBA00001946"/>
    </source>
</evidence>
<keyword evidence="9 10" id="KW-0131">Cell cycle</keyword>
<dbReference type="InterPro" id="IPR030393">
    <property type="entry name" value="G_ENGB_dom"/>
</dbReference>
<dbReference type="AlphaFoldDB" id="A0A3D8IEP6"/>
<dbReference type="InterPro" id="IPR027417">
    <property type="entry name" value="P-loop_NTPase"/>
</dbReference>
<evidence type="ECO:0000256" key="5">
    <source>
        <dbReference type="ARBA" id="ARBA00022741"/>
    </source>
</evidence>
<keyword evidence="13" id="KW-1185">Reference proteome</keyword>
<keyword evidence="6" id="KW-0460">Magnesium</keyword>
<dbReference type="GO" id="GO:0046872">
    <property type="term" value="F:metal ion binding"/>
    <property type="evidence" value="ECO:0007669"/>
    <property type="project" value="UniProtKB-KW"/>
</dbReference>
<dbReference type="PROSITE" id="PS51706">
    <property type="entry name" value="G_ENGB"/>
    <property type="match status" value="1"/>
</dbReference>
<dbReference type="GO" id="GO:0000917">
    <property type="term" value="P:division septum assembly"/>
    <property type="evidence" value="ECO:0007669"/>
    <property type="project" value="UniProtKB-KW"/>
</dbReference>
<comment type="cofactor">
    <cofactor evidence="1">
        <name>Mg(2+)</name>
        <dbReference type="ChEBI" id="CHEBI:18420"/>
    </cofactor>
</comment>
<dbReference type="OrthoDB" id="9804921at2"/>
<evidence type="ECO:0000313" key="13">
    <source>
        <dbReference type="Proteomes" id="UP000256650"/>
    </source>
</evidence>
<dbReference type="GO" id="GO:0005525">
    <property type="term" value="F:GTP binding"/>
    <property type="evidence" value="ECO:0007669"/>
    <property type="project" value="UniProtKB-UniRule"/>
</dbReference>
<keyword evidence="3 10" id="KW-0132">Cell division</keyword>
<dbReference type="NCBIfam" id="TIGR03598">
    <property type="entry name" value="GTPase_YsxC"/>
    <property type="match status" value="1"/>
</dbReference>
<evidence type="ECO:0000259" key="11">
    <source>
        <dbReference type="PROSITE" id="PS51706"/>
    </source>
</evidence>
<comment type="similarity">
    <text evidence="2 10">Belongs to the TRAFAC class TrmE-Era-EngA-EngB-Septin-like GTPase superfamily. EngB GTPase family.</text>
</comment>
<evidence type="ECO:0000256" key="2">
    <source>
        <dbReference type="ARBA" id="ARBA00009638"/>
    </source>
</evidence>
<keyword evidence="5 10" id="KW-0547">Nucleotide-binding</keyword>
<dbReference type="EMBL" id="NXLS01000002">
    <property type="protein sequence ID" value="RDU63693.1"/>
    <property type="molecule type" value="Genomic_DNA"/>
</dbReference>
<feature type="domain" description="EngB-type G" evidence="11">
    <location>
        <begin position="25"/>
        <end position="213"/>
    </location>
</feature>
<protein>
    <recommendedName>
        <fullName evidence="10">Probable GTP-binding protein EngB</fullName>
    </recommendedName>
</protein>
<keyword evidence="7 10" id="KW-0342">GTP-binding</keyword>
<evidence type="ECO:0000256" key="3">
    <source>
        <dbReference type="ARBA" id="ARBA00022618"/>
    </source>
</evidence>
<evidence type="ECO:0000256" key="4">
    <source>
        <dbReference type="ARBA" id="ARBA00022723"/>
    </source>
</evidence>
<dbReference type="PANTHER" id="PTHR11649">
    <property type="entry name" value="MSS1/TRME-RELATED GTP-BINDING PROTEIN"/>
    <property type="match status" value="1"/>
</dbReference>
<comment type="caution">
    <text evidence="12">The sequence shown here is derived from an EMBL/GenBank/DDBJ whole genome shotgun (WGS) entry which is preliminary data.</text>
</comment>
<keyword evidence="4" id="KW-0479">Metal-binding</keyword>
<evidence type="ECO:0000256" key="8">
    <source>
        <dbReference type="ARBA" id="ARBA00023210"/>
    </source>
</evidence>